<evidence type="ECO:0000256" key="3">
    <source>
        <dbReference type="PROSITE-ProRule" id="PRU00221"/>
    </source>
</evidence>
<evidence type="ECO:0000256" key="4">
    <source>
        <dbReference type="SAM" id="MobiDB-lite"/>
    </source>
</evidence>
<feature type="compositionally biased region" description="Polar residues" evidence="4">
    <location>
        <begin position="9"/>
        <end position="41"/>
    </location>
</feature>
<name>J8Q1H4_SACAR</name>
<keyword evidence="2" id="KW-0677">Repeat</keyword>
<keyword evidence="6" id="KW-1185">Reference proteome</keyword>
<feature type="region of interest" description="Disordered" evidence="4">
    <location>
        <begin position="440"/>
        <end position="476"/>
    </location>
</feature>
<dbReference type="AlphaFoldDB" id="J8Q1H4"/>
<reference evidence="5 6" key="1">
    <citation type="journal article" date="2013" name="BMC Genomics">
        <title>High quality de novo sequencing and assembly of the Saccharomyces arboricolus genome.</title>
        <authorList>
            <person name="Liti G."/>
            <person name="Nguyen Ba A.N."/>
            <person name="Blythe M."/>
            <person name="Mueller C.A."/>
            <person name="Bergstroem A."/>
            <person name="Cubillos F.A."/>
            <person name="Dafhnis-Calas F."/>
            <person name="Khoshraftar S."/>
            <person name="Malla S."/>
            <person name="Mehta N."/>
            <person name="Siow C.C."/>
            <person name="Warringer J."/>
            <person name="Moses A.M."/>
            <person name="Louis E.J."/>
            <person name="Nieduszynski C.A."/>
        </authorList>
    </citation>
    <scope>NUCLEOTIDE SEQUENCE [LARGE SCALE GENOMIC DNA]</scope>
    <source>
        <strain evidence="6">H-6 / AS 2.3317 / CBS 10644</strain>
    </source>
</reference>
<dbReference type="PROSITE" id="PS50082">
    <property type="entry name" value="WD_REPEATS_2"/>
    <property type="match status" value="2"/>
</dbReference>
<dbReference type="PANTHER" id="PTHR19919">
    <property type="entry name" value="WD REPEAT CONTAINING PROTEIN"/>
    <property type="match status" value="1"/>
</dbReference>
<dbReference type="HOGENOM" id="CLU_013694_4_0_1"/>
<dbReference type="SUPFAM" id="SSF50978">
    <property type="entry name" value="WD40 repeat-like"/>
    <property type="match status" value="1"/>
</dbReference>
<dbReference type="InterPro" id="IPR015943">
    <property type="entry name" value="WD40/YVTN_repeat-like_dom_sf"/>
</dbReference>
<evidence type="ECO:0000313" key="6">
    <source>
        <dbReference type="Proteomes" id="UP000006968"/>
    </source>
</evidence>
<dbReference type="Proteomes" id="UP000006968">
    <property type="component" value="Chromosome XVI"/>
</dbReference>
<dbReference type="InterPro" id="IPR036322">
    <property type="entry name" value="WD40_repeat_dom_sf"/>
</dbReference>
<dbReference type="Pfam" id="PF00400">
    <property type="entry name" value="WD40"/>
    <property type="match status" value="2"/>
</dbReference>
<proteinExistence type="predicted"/>
<evidence type="ECO:0000313" key="5">
    <source>
        <dbReference type="EMBL" id="EJS41499.1"/>
    </source>
</evidence>
<evidence type="ECO:0000256" key="2">
    <source>
        <dbReference type="ARBA" id="ARBA00022737"/>
    </source>
</evidence>
<comment type="caution">
    <text evidence="5">The sequence shown here is derived from an EMBL/GenBank/DDBJ whole genome shotgun (WGS) entry which is preliminary data.</text>
</comment>
<feature type="repeat" description="WD" evidence="3">
    <location>
        <begin position="390"/>
        <end position="426"/>
    </location>
</feature>
<organism evidence="5 6">
    <name type="scientific">Saccharomyces arboricola (strain H-6 / AS 2.3317 / CBS 10644)</name>
    <name type="common">Yeast</name>
    <dbReference type="NCBI Taxonomy" id="1160507"/>
    <lineage>
        <taxon>Eukaryota</taxon>
        <taxon>Fungi</taxon>
        <taxon>Dikarya</taxon>
        <taxon>Ascomycota</taxon>
        <taxon>Saccharomycotina</taxon>
        <taxon>Saccharomycetes</taxon>
        <taxon>Saccharomycetales</taxon>
        <taxon>Saccharomycetaceae</taxon>
        <taxon>Saccharomyces</taxon>
    </lineage>
</organism>
<dbReference type="InterPro" id="IPR001680">
    <property type="entry name" value="WD40_rpt"/>
</dbReference>
<keyword evidence="1 3" id="KW-0853">WD repeat</keyword>
<accession>J8Q1H4</accession>
<evidence type="ECO:0000256" key="1">
    <source>
        <dbReference type="ARBA" id="ARBA00022574"/>
    </source>
</evidence>
<feature type="region of interest" description="Disordered" evidence="4">
    <location>
        <begin position="1"/>
        <end position="45"/>
    </location>
</feature>
<dbReference type="EMBL" id="ALIE01000190">
    <property type="protein sequence ID" value="EJS41499.1"/>
    <property type="molecule type" value="Genomic_DNA"/>
</dbReference>
<dbReference type="SMART" id="SM00320">
    <property type="entry name" value="WD40"/>
    <property type="match status" value="4"/>
</dbReference>
<gene>
    <name evidence="5" type="ORF">SU7_3456</name>
</gene>
<dbReference type="Gene3D" id="2.130.10.10">
    <property type="entry name" value="YVTN repeat-like/Quinoprotein amine dehydrogenase"/>
    <property type="match status" value="1"/>
</dbReference>
<feature type="repeat" description="WD" evidence="3">
    <location>
        <begin position="283"/>
        <end position="319"/>
    </location>
</feature>
<protein>
    <submittedName>
        <fullName evidence="5">YPL247C</fullName>
    </submittedName>
</protein>
<dbReference type="InterPro" id="IPR045159">
    <property type="entry name" value="DCAF7-like"/>
</dbReference>
<dbReference type="OrthoDB" id="1284551at2759"/>
<dbReference type="FunFam" id="2.130.10.10:FF:001162">
    <property type="entry name" value="Conserved protein"/>
    <property type="match status" value="1"/>
</dbReference>
<sequence>MDPFHNGNKRSSISFGSSQRQPYSKSNYLSGANVPSTTAQDQVRGPLPFGISGNIANGSNSKRNSGCDLNAAYYASRSPMYSPLDFSPPVFSPNHSQLQQARGHAANVPVVGNLMNPSMPSVCDYQSHYPLFGLDWSVDDYVCLGSYKEDTRNKLQILHSNDLLSWEGVVDADVVFPVSKIQWVPSQLHPRKLATCSDSLRIWNVNPEERQFQEQINLSLCKYNRQHPASPASADDTKVIGTFPPITSFDWNTVDTNLIISSFIDTTCIVWDLQSSHYVKTQLIAHDSEVFDVRFLTKSTQLFASCGGDGSVRVFDLRSLAHSTIIYEPPSASASAPNMGTTTPLSKGSDALLRLEPSPYDPNVLATFAADSNKIIILDMRNPESPVLTLEGHSSSVNEIKWHPTKRNVLLSCGDDCQALYWDLNNSFMEINASGEKSAAASGTALDDPDNDAVMADGGAESSPHGDPLSLNSDHEKQACRSLETPNMMYANKSQEINNIAWRPQRGDWFGYVSGNKFQNVRVF</sequence>
<dbReference type="PROSITE" id="PS50294">
    <property type="entry name" value="WD_REPEATS_REGION"/>
    <property type="match status" value="1"/>
</dbReference>